<keyword evidence="2" id="KW-1133">Transmembrane helix</keyword>
<comment type="caution">
    <text evidence="3">The sequence shown here is derived from an EMBL/GenBank/DDBJ whole genome shotgun (WGS) entry which is preliminary data.</text>
</comment>
<dbReference type="KEGG" id="prg:RB151_038650"/>
<name>A0A1J0ECH4_PRORE</name>
<dbReference type="RefSeq" id="WP_048606085.1">
    <property type="nucleotide sequence ID" value="NZ_ABEXNG020000061.1"/>
</dbReference>
<sequence>MRWLPLILIGILVYIESVIFVRVASEVGVLMTLILVVLTSCLGVSLVKNQGMKNVLQIQQKLVSGESPAAEMIKSVALVLAGFLLIVPGFFTDFIGLLLLLPPIQKLIVMRLIPHIRFYQPGNGFGQTGGGKYQNGDTFEGEFQRKQDDPSFTIDNSDKTDSSDKDDRPKS</sequence>
<dbReference type="GO" id="GO:0016020">
    <property type="term" value="C:membrane"/>
    <property type="evidence" value="ECO:0007669"/>
    <property type="project" value="InterPro"/>
</dbReference>
<organism evidence="3 4">
    <name type="scientific">Providencia rettgeri</name>
    <dbReference type="NCBI Taxonomy" id="587"/>
    <lineage>
        <taxon>Bacteria</taxon>
        <taxon>Pseudomonadati</taxon>
        <taxon>Pseudomonadota</taxon>
        <taxon>Gammaproteobacteria</taxon>
        <taxon>Enterobacterales</taxon>
        <taxon>Morganellaceae</taxon>
        <taxon>Providencia</taxon>
    </lineage>
</organism>
<evidence type="ECO:0000313" key="4">
    <source>
        <dbReference type="Proteomes" id="UP000824410"/>
    </source>
</evidence>
<dbReference type="PANTHER" id="PTHR35335">
    <property type="entry name" value="UPF0716 PROTEIN FXSA"/>
    <property type="match status" value="1"/>
</dbReference>
<keyword evidence="2" id="KW-0472">Membrane</keyword>
<evidence type="ECO:0000256" key="1">
    <source>
        <dbReference type="SAM" id="MobiDB-lite"/>
    </source>
</evidence>
<dbReference type="OrthoDB" id="9792788at2"/>
<dbReference type="NCBIfam" id="NF008528">
    <property type="entry name" value="PRK11463.1-2"/>
    <property type="match status" value="1"/>
</dbReference>
<accession>A0A1J0ECH4</accession>
<gene>
    <name evidence="3" type="ORF">EX242_07975</name>
</gene>
<feature type="transmembrane region" description="Helical" evidence="2">
    <location>
        <begin position="76"/>
        <end position="101"/>
    </location>
</feature>
<evidence type="ECO:0000313" key="3">
    <source>
        <dbReference type="EMBL" id="MBX6980197.1"/>
    </source>
</evidence>
<feature type="transmembrane region" description="Helical" evidence="2">
    <location>
        <begin position="27"/>
        <end position="47"/>
    </location>
</feature>
<dbReference type="AlphaFoldDB" id="A0A1J0ECH4"/>
<dbReference type="Proteomes" id="UP000824410">
    <property type="component" value="Unassembled WGS sequence"/>
</dbReference>
<keyword evidence="2" id="KW-0812">Transmembrane</keyword>
<proteinExistence type="predicted"/>
<feature type="region of interest" description="Disordered" evidence="1">
    <location>
        <begin position="130"/>
        <end position="171"/>
    </location>
</feature>
<protein>
    <submittedName>
        <fullName evidence="3">FxsA family protein</fullName>
    </submittedName>
</protein>
<dbReference type="Pfam" id="PF04186">
    <property type="entry name" value="FxsA"/>
    <property type="match status" value="1"/>
</dbReference>
<feature type="compositionally biased region" description="Basic and acidic residues" evidence="1">
    <location>
        <begin position="156"/>
        <end position="171"/>
    </location>
</feature>
<reference evidence="3" key="1">
    <citation type="submission" date="2019-02" db="EMBL/GenBank/DDBJ databases">
        <title>Genomic characterization of isolates from hospital effluents in KZN, South Africa.</title>
        <authorList>
            <person name="Ntshobeni N."/>
            <person name="Allam M."/>
            <person name="Ismail A."/>
            <person name="Amoako D."/>
            <person name="Essack S."/>
            <person name="Chenia H."/>
        </authorList>
    </citation>
    <scope>NUCLEOTIDE SEQUENCE</scope>
    <source>
        <strain evidence="3">AFE97_S1</strain>
    </source>
</reference>
<dbReference type="PANTHER" id="PTHR35335:SF1">
    <property type="entry name" value="UPF0716 PROTEIN FXSA"/>
    <property type="match status" value="1"/>
</dbReference>
<dbReference type="EMBL" id="SHDO01000008">
    <property type="protein sequence ID" value="MBX6980197.1"/>
    <property type="molecule type" value="Genomic_DNA"/>
</dbReference>
<evidence type="ECO:0000256" key="2">
    <source>
        <dbReference type="SAM" id="Phobius"/>
    </source>
</evidence>
<dbReference type="InterPro" id="IPR007313">
    <property type="entry name" value="FxsA"/>
</dbReference>